<feature type="coiled-coil region" evidence="2">
    <location>
        <begin position="26"/>
        <end position="53"/>
    </location>
</feature>
<organism evidence="3 4">
    <name type="scientific">Bacillus thermozeamaize</name>
    <dbReference type="NCBI Taxonomy" id="230954"/>
    <lineage>
        <taxon>Bacteria</taxon>
        <taxon>Bacillati</taxon>
        <taxon>Bacillota</taxon>
        <taxon>Bacilli</taxon>
        <taxon>Bacillales</taxon>
        <taxon>Bacillaceae</taxon>
        <taxon>Bacillus</taxon>
    </lineage>
</organism>
<evidence type="ECO:0000256" key="1">
    <source>
        <dbReference type="ARBA" id="ARBA00043985"/>
    </source>
</evidence>
<dbReference type="PANTHER" id="PTHR31088:SF6">
    <property type="entry name" value="PHAGE SHOCK PROTEIN A"/>
    <property type="match status" value="1"/>
</dbReference>
<comment type="caution">
    <text evidence="3">The sequence shown here is derived from an EMBL/GenBank/DDBJ whole genome shotgun (WGS) entry which is preliminary data.</text>
</comment>
<reference evidence="4" key="1">
    <citation type="submission" date="2016-06" db="EMBL/GenBank/DDBJ databases">
        <authorList>
            <person name="Nascimento L."/>
            <person name="Pereira R.V."/>
            <person name="Martins L.F."/>
            <person name="Quaggio R.B."/>
            <person name="Silva A.M."/>
            <person name="Setubal J.C."/>
        </authorList>
    </citation>
    <scope>NUCLEOTIDE SEQUENCE [LARGE SCALE GENOMIC DNA]</scope>
</reference>
<accession>A0A1Y3PAG2</accession>
<dbReference type="Proteomes" id="UP000196475">
    <property type="component" value="Unassembled WGS sequence"/>
</dbReference>
<gene>
    <name evidence="3" type="ORF">BAA01_04650</name>
</gene>
<evidence type="ECO:0008006" key="5">
    <source>
        <dbReference type="Google" id="ProtNLM"/>
    </source>
</evidence>
<feature type="coiled-coil region" evidence="2">
    <location>
        <begin position="108"/>
        <end position="135"/>
    </location>
</feature>
<dbReference type="Pfam" id="PF04012">
    <property type="entry name" value="PspA_IM30"/>
    <property type="match status" value="1"/>
</dbReference>
<keyword evidence="2" id="KW-0175">Coiled coil</keyword>
<feature type="coiled-coil region" evidence="2">
    <location>
        <begin position="168"/>
        <end position="224"/>
    </location>
</feature>
<proteinExistence type="inferred from homology"/>
<dbReference type="AlphaFoldDB" id="A0A1Y3PAG2"/>
<evidence type="ECO:0000313" key="3">
    <source>
        <dbReference type="EMBL" id="OUM84331.1"/>
    </source>
</evidence>
<name>A0A1Y3PAG2_9BACI</name>
<comment type="similarity">
    <text evidence="1">Belongs to the PspA/Vipp/IM30 family.</text>
</comment>
<dbReference type="EMBL" id="LZRT01000134">
    <property type="protein sequence ID" value="OUM84331.1"/>
    <property type="molecule type" value="Genomic_DNA"/>
</dbReference>
<sequence>MGVFRRMRDIGVATFHEMLEQTEDPIRLMDRYLAELREQIHKLERLYRQCQVHVQFLKRQLVYSEEMKQKREHQAYLAMKAGEEEMARLAIQEKVHYEEKSRDYRVLCEESEKSLLEMENQLLELRMEYQELLEHRGYFQARLETVRLQQQMNQWTGKMGLRPDRQMFRRIEERISDLELESKAWREVRQMTRSAPVAASSTALQAVEEEVNRLRQRLSQEGCK</sequence>
<evidence type="ECO:0000256" key="2">
    <source>
        <dbReference type="SAM" id="Coils"/>
    </source>
</evidence>
<dbReference type="PANTHER" id="PTHR31088">
    <property type="entry name" value="MEMBRANE-ASSOCIATED PROTEIN VIPP1, CHLOROPLASTIC"/>
    <property type="match status" value="1"/>
</dbReference>
<dbReference type="InterPro" id="IPR007157">
    <property type="entry name" value="PspA_VIPP1"/>
</dbReference>
<evidence type="ECO:0000313" key="4">
    <source>
        <dbReference type="Proteomes" id="UP000196475"/>
    </source>
</evidence>
<protein>
    <recommendedName>
        <fullName evidence="5">Phage shock protein A</fullName>
    </recommendedName>
</protein>